<proteinExistence type="predicted"/>
<name>A0A0B6Y0X4_9EUPU</name>
<protein>
    <submittedName>
        <fullName evidence="2">Uncharacterized protein</fullName>
    </submittedName>
</protein>
<feature type="region of interest" description="Disordered" evidence="1">
    <location>
        <begin position="28"/>
        <end position="50"/>
    </location>
</feature>
<feature type="non-terminal residue" evidence="2">
    <location>
        <position position="70"/>
    </location>
</feature>
<evidence type="ECO:0000256" key="1">
    <source>
        <dbReference type="SAM" id="MobiDB-lite"/>
    </source>
</evidence>
<accession>A0A0B6Y0X4</accession>
<dbReference type="EMBL" id="HACG01002918">
    <property type="protein sequence ID" value="CEK49783.1"/>
    <property type="molecule type" value="Transcribed_RNA"/>
</dbReference>
<dbReference type="AlphaFoldDB" id="A0A0B6Y0X4"/>
<sequence length="70" mass="7823">TTSVFLTTMAEFNESARTIELVHEARPDKTPSPQYLRVDDTKRPRANSDPVGLHIHICTVPEITITGEDC</sequence>
<gene>
    <name evidence="2" type="primary">ORF8842</name>
</gene>
<feature type="non-terminal residue" evidence="2">
    <location>
        <position position="1"/>
    </location>
</feature>
<organism evidence="2">
    <name type="scientific">Arion vulgaris</name>
    <dbReference type="NCBI Taxonomy" id="1028688"/>
    <lineage>
        <taxon>Eukaryota</taxon>
        <taxon>Metazoa</taxon>
        <taxon>Spiralia</taxon>
        <taxon>Lophotrochozoa</taxon>
        <taxon>Mollusca</taxon>
        <taxon>Gastropoda</taxon>
        <taxon>Heterobranchia</taxon>
        <taxon>Euthyneura</taxon>
        <taxon>Panpulmonata</taxon>
        <taxon>Eupulmonata</taxon>
        <taxon>Stylommatophora</taxon>
        <taxon>Helicina</taxon>
        <taxon>Arionoidea</taxon>
        <taxon>Arionidae</taxon>
        <taxon>Arion</taxon>
    </lineage>
</organism>
<evidence type="ECO:0000313" key="2">
    <source>
        <dbReference type="EMBL" id="CEK49783.1"/>
    </source>
</evidence>
<reference evidence="2" key="1">
    <citation type="submission" date="2014-12" db="EMBL/GenBank/DDBJ databases">
        <title>Insight into the proteome of Arion vulgaris.</title>
        <authorList>
            <person name="Aradska J."/>
            <person name="Bulat T."/>
            <person name="Smidak R."/>
            <person name="Sarate P."/>
            <person name="Gangsoo J."/>
            <person name="Sialana F."/>
            <person name="Bilban M."/>
            <person name="Lubec G."/>
        </authorList>
    </citation>
    <scope>NUCLEOTIDE SEQUENCE</scope>
    <source>
        <tissue evidence="2">Skin</tissue>
    </source>
</reference>